<dbReference type="SMART" id="SM00028">
    <property type="entry name" value="TPR"/>
    <property type="match status" value="1"/>
</dbReference>
<dbReference type="Gene3D" id="1.25.40.10">
    <property type="entry name" value="Tetratricopeptide repeat domain"/>
    <property type="match status" value="1"/>
</dbReference>
<dbReference type="AlphaFoldDB" id="A0A845AU88"/>
<dbReference type="SUPFAM" id="SSF48452">
    <property type="entry name" value="TPR-like"/>
    <property type="match status" value="1"/>
</dbReference>
<sequence>MRLKRRIFGTGAIASLAFAAPVAAETMTVSGIYPAPNARAAVLDSIAIEQFGGEEGGSLSITVGDRLRGVSIDGTPYFRILPASVARDADAALRGAVITDIDVERSSSKTVSQCVERDEHRKCVQRRKEEVPCERLLVSVRPSLRLISVDGELLHSQDRRVTREKRYCADEDQPSPMPMIREAVNEIADSLRYAIAPVERSEAIRLLESRKGMDRDAGRSFRDAVRMTKRNVTAACDAFSALEPTIGDHVSLIFNLGLCAESANDFDAAERYYNQALQIDSSKTQSASGLERIRQRELGLQQVASRYGA</sequence>
<protein>
    <recommendedName>
        <fullName evidence="5">Tetratricopeptide repeat protein</fullName>
    </recommendedName>
</protein>
<dbReference type="RefSeq" id="WP_160779454.1">
    <property type="nucleotide sequence ID" value="NZ_BAAAZF010000001.1"/>
</dbReference>
<dbReference type="InterPro" id="IPR011990">
    <property type="entry name" value="TPR-like_helical_dom_sf"/>
</dbReference>
<evidence type="ECO:0008006" key="5">
    <source>
        <dbReference type="Google" id="ProtNLM"/>
    </source>
</evidence>
<evidence type="ECO:0000256" key="1">
    <source>
        <dbReference type="PROSITE-ProRule" id="PRU00339"/>
    </source>
</evidence>
<feature type="repeat" description="TPR" evidence="1">
    <location>
        <begin position="250"/>
        <end position="283"/>
    </location>
</feature>
<dbReference type="Proteomes" id="UP000446786">
    <property type="component" value="Unassembled WGS sequence"/>
</dbReference>
<reference evidence="3 4" key="1">
    <citation type="submission" date="2019-12" db="EMBL/GenBank/DDBJ databases">
        <title>Genomic-based taxomic classification of the family Erythrobacteraceae.</title>
        <authorList>
            <person name="Xu L."/>
        </authorList>
    </citation>
    <scope>NUCLEOTIDE SEQUENCE [LARGE SCALE GENOMIC DNA]</scope>
    <source>
        <strain evidence="3 4">JCM 16677</strain>
    </source>
</reference>
<dbReference type="EMBL" id="WTYE01000001">
    <property type="protein sequence ID" value="MXP32076.1"/>
    <property type="molecule type" value="Genomic_DNA"/>
</dbReference>
<proteinExistence type="predicted"/>
<feature type="chain" id="PRO_5033012551" description="Tetratricopeptide repeat protein" evidence="2">
    <location>
        <begin position="20"/>
        <end position="309"/>
    </location>
</feature>
<keyword evidence="1" id="KW-0802">TPR repeat</keyword>
<evidence type="ECO:0000313" key="4">
    <source>
        <dbReference type="Proteomes" id="UP000446786"/>
    </source>
</evidence>
<dbReference type="PROSITE" id="PS50005">
    <property type="entry name" value="TPR"/>
    <property type="match status" value="1"/>
</dbReference>
<comment type="caution">
    <text evidence="3">The sequence shown here is derived from an EMBL/GenBank/DDBJ whole genome shotgun (WGS) entry which is preliminary data.</text>
</comment>
<keyword evidence="4" id="KW-1185">Reference proteome</keyword>
<organism evidence="3 4">
    <name type="scientific">Parerythrobacter jejuensis</name>
    <dbReference type="NCBI Taxonomy" id="795812"/>
    <lineage>
        <taxon>Bacteria</taxon>
        <taxon>Pseudomonadati</taxon>
        <taxon>Pseudomonadota</taxon>
        <taxon>Alphaproteobacteria</taxon>
        <taxon>Sphingomonadales</taxon>
        <taxon>Erythrobacteraceae</taxon>
        <taxon>Parerythrobacter</taxon>
    </lineage>
</organism>
<gene>
    <name evidence="3" type="ORF">GRI94_09610</name>
</gene>
<name>A0A845AU88_9SPHN</name>
<feature type="signal peptide" evidence="2">
    <location>
        <begin position="1"/>
        <end position="19"/>
    </location>
</feature>
<evidence type="ECO:0000313" key="3">
    <source>
        <dbReference type="EMBL" id="MXP32076.1"/>
    </source>
</evidence>
<dbReference type="InterPro" id="IPR019734">
    <property type="entry name" value="TPR_rpt"/>
</dbReference>
<keyword evidence="2" id="KW-0732">Signal</keyword>
<accession>A0A845AU88</accession>
<dbReference type="OrthoDB" id="7426733at2"/>
<evidence type="ECO:0000256" key="2">
    <source>
        <dbReference type="SAM" id="SignalP"/>
    </source>
</evidence>